<comment type="function">
    <text evidence="6">Repressor of the lactose catabolism operon. Galactose-6-phosphate is the inducer.</text>
</comment>
<dbReference type="PROSITE" id="PS51000">
    <property type="entry name" value="HTH_DEOR_2"/>
    <property type="match status" value="1"/>
</dbReference>
<keyword evidence="4" id="KW-0238">DNA-binding</keyword>
<evidence type="ECO:0000313" key="8">
    <source>
        <dbReference type="EMBL" id="PSJ26644.1"/>
    </source>
</evidence>
<evidence type="ECO:0000256" key="3">
    <source>
        <dbReference type="ARBA" id="ARBA00023015"/>
    </source>
</evidence>
<feature type="domain" description="HTH deoR-type" evidence="7">
    <location>
        <begin position="11"/>
        <end position="66"/>
    </location>
</feature>
<comment type="caution">
    <text evidence="8">The sequence shown here is derived from an EMBL/GenBank/DDBJ whole genome shotgun (WGS) entry which is preliminary data.</text>
</comment>
<dbReference type="Pfam" id="PF00455">
    <property type="entry name" value="DeoRC"/>
    <property type="match status" value="1"/>
</dbReference>
<evidence type="ECO:0000256" key="6">
    <source>
        <dbReference type="ARBA" id="ARBA00024937"/>
    </source>
</evidence>
<dbReference type="SMART" id="SM01134">
    <property type="entry name" value="DeoRC"/>
    <property type="match status" value="1"/>
</dbReference>
<evidence type="ECO:0000259" key="7">
    <source>
        <dbReference type="PROSITE" id="PS51000"/>
    </source>
</evidence>
<evidence type="ECO:0000256" key="1">
    <source>
        <dbReference type="ARBA" id="ARBA00021390"/>
    </source>
</evidence>
<accession>A0A9X7JMS9</accession>
<keyword evidence="5" id="KW-0804">Transcription</keyword>
<dbReference type="AlphaFoldDB" id="A0A9X7JMS9"/>
<dbReference type="RefSeq" id="WP_106678989.1">
    <property type="nucleotide sequence ID" value="NZ_PXWG01000065.1"/>
</dbReference>
<proteinExistence type="predicted"/>
<dbReference type="InterPro" id="IPR014036">
    <property type="entry name" value="DeoR-like_C"/>
</dbReference>
<evidence type="ECO:0000256" key="5">
    <source>
        <dbReference type="ARBA" id="ARBA00023163"/>
    </source>
</evidence>
<dbReference type="GO" id="GO:0003700">
    <property type="term" value="F:DNA-binding transcription factor activity"/>
    <property type="evidence" value="ECO:0007669"/>
    <property type="project" value="InterPro"/>
</dbReference>
<dbReference type="InterPro" id="IPR036388">
    <property type="entry name" value="WH-like_DNA-bd_sf"/>
</dbReference>
<dbReference type="OrthoDB" id="7688673at2"/>
<keyword evidence="3" id="KW-0805">Transcription regulation</keyword>
<dbReference type="SMART" id="SM00420">
    <property type="entry name" value="HTH_DEOR"/>
    <property type="match status" value="1"/>
</dbReference>
<dbReference type="InterPro" id="IPR018356">
    <property type="entry name" value="Tscrpt_reg_HTH_DeoR_CS"/>
</dbReference>
<keyword evidence="9" id="KW-1185">Reference proteome</keyword>
<evidence type="ECO:0000256" key="4">
    <source>
        <dbReference type="ARBA" id="ARBA00023125"/>
    </source>
</evidence>
<reference evidence="8 9" key="1">
    <citation type="submission" date="2018-03" db="EMBL/GenBank/DDBJ databases">
        <title>Chitinolytic properties of Streptosporangium nondiastaticum TBG75A20.</title>
        <authorList>
            <person name="Gayathri V."/>
            <person name="Shiburaj S."/>
        </authorList>
    </citation>
    <scope>NUCLEOTIDE SEQUENCE [LARGE SCALE GENOMIC DNA]</scope>
    <source>
        <strain evidence="8 9">TBG75A20</strain>
    </source>
</reference>
<protein>
    <recommendedName>
        <fullName evidence="1">Lactose phosphotransferase system repressor</fullName>
    </recommendedName>
</protein>
<evidence type="ECO:0000256" key="2">
    <source>
        <dbReference type="ARBA" id="ARBA00022491"/>
    </source>
</evidence>
<dbReference type="InterPro" id="IPR001034">
    <property type="entry name" value="DeoR_HTH"/>
</dbReference>
<dbReference type="InterPro" id="IPR036390">
    <property type="entry name" value="WH_DNA-bd_sf"/>
</dbReference>
<dbReference type="GO" id="GO:0003677">
    <property type="term" value="F:DNA binding"/>
    <property type="evidence" value="ECO:0007669"/>
    <property type="project" value="UniProtKB-KW"/>
</dbReference>
<dbReference type="InterPro" id="IPR050313">
    <property type="entry name" value="Carb_Metab_HTH_regulators"/>
</dbReference>
<dbReference type="PROSITE" id="PS00894">
    <property type="entry name" value="HTH_DEOR_1"/>
    <property type="match status" value="1"/>
</dbReference>
<dbReference type="PANTHER" id="PTHR30363">
    <property type="entry name" value="HTH-TYPE TRANSCRIPTIONAL REGULATOR SRLR-RELATED"/>
    <property type="match status" value="1"/>
</dbReference>
<dbReference type="Proteomes" id="UP000242427">
    <property type="component" value="Unassembled WGS sequence"/>
</dbReference>
<dbReference type="Pfam" id="PF08220">
    <property type="entry name" value="HTH_DeoR"/>
    <property type="match status" value="1"/>
</dbReference>
<sequence length="267" mass="29246">MAASRGTEADVEQRRQLLLRRVIEQGEARIDGLADELGVSAMTVHRDLDNLQSRRLLHKRRGTAVALTGLTMETATRFREHRQLQVKELLAEAVVGQVRPGQTVLMDCGSTLFPLARRLARIERLTIVTNSLRVASIVGKEAADGTGVNLLGGSFHADFESCAGTETLRRLARIRADVMFSSVTSVHQGRLYHPVREWADLKEAMQDAAERCVLPVDHSKFGRTATHGYGDAGGYDLVVTDTAAPAEEVRAIEDLGVTVERVQLPGD</sequence>
<name>A0A9X7JMS9_9ACTN</name>
<gene>
    <name evidence="8" type="ORF">B7P34_21900</name>
</gene>
<dbReference type="EMBL" id="PXWG01000065">
    <property type="protein sequence ID" value="PSJ26644.1"/>
    <property type="molecule type" value="Genomic_DNA"/>
</dbReference>
<dbReference type="PANTHER" id="PTHR30363:SF4">
    <property type="entry name" value="GLYCEROL-3-PHOSPHATE REGULON REPRESSOR"/>
    <property type="match status" value="1"/>
</dbReference>
<dbReference type="SUPFAM" id="SSF100950">
    <property type="entry name" value="NagB/RpiA/CoA transferase-like"/>
    <property type="match status" value="1"/>
</dbReference>
<organism evidence="8 9">
    <name type="scientific">Streptosporangium nondiastaticum</name>
    <dbReference type="NCBI Taxonomy" id="35764"/>
    <lineage>
        <taxon>Bacteria</taxon>
        <taxon>Bacillati</taxon>
        <taxon>Actinomycetota</taxon>
        <taxon>Actinomycetes</taxon>
        <taxon>Streptosporangiales</taxon>
        <taxon>Streptosporangiaceae</taxon>
        <taxon>Streptosporangium</taxon>
    </lineage>
</organism>
<dbReference type="Gene3D" id="1.10.10.10">
    <property type="entry name" value="Winged helix-like DNA-binding domain superfamily/Winged helix DNA-binding domain"/>
    <property type="match status" value="1"/>
</dbReference>
<evidence type="ECO:0000313" key="9">
    <source>
        <dbReference type="Proteomes" id="UP000242427"/>
    </source>
</evidence>
<dbReference type="InterPro" id="IPR037171">
    <property type="entry name" value="NagB/RpiA_transferase-like"/>
</dbReference>
<keyword evidence="2" id="KW-0678">Repressor</keyword>
<dbReference type="SUPFAM" id="SSF46785">
    <property type="entry name" value="Winged helix' DNA-binding domain"/>
    <property type="match status" value="1"/>
</dbReference>